<dbReference type="Gene3D" id="2.50.20.10">
    <property type="entry name" value="Lipoprotein localisation LolA/LolB/LppX"/>
    <property type="match status" value="1"/>
</dbReference>
<dbReference type="RefSeq" id="WP_210117916.1">
    <property type="nucleotide sequence ID" value="NZ_CP054257.1"/>
</dbReference>
<gene>
    <name evidence="3" type="ORF">HRI96_02275</name>
</gene>
<dbReference type="InterPro" id="IPR004564">
    <property type="entry name" value="OM_lipoprot_carrier_LolA-like"/>
</dbReference>
<sequence>MFVYKKVRAALFFCVSLFGVLNTASSQSIKTAGDFFKEVSDQYAALTTYEAQMEILTDKTEMRGRVSFKKPDLLRIDFSNPQEQVIVFNGELLTIYIPGSDAILQQSVQNSPGSAGTALATPQGLSLMTRYYTIAYESGQDPTPLESDSAENVVKLLLTRRNSSESFRTIKLAISPETKLIRRVEAVTTRGETITFNFSDYVLNRAIPDQRFIYDPPSSANNYNNFLFSE</sequence>
<dbReference type="InterPro" id="IPR029046">
    <property type="entry name" value="LolA/LolB/LppX"/>
</dbReference>
<dbReference type="PANTHER" id="PTHR35869">
    <property type="entry name" value="OUTER-MEMBRANE LIPOPROTEIN CARRIER PROTEIN"/>
    <property type="match status" value="1"/>
</dbReference>
<feature type="signal peptide" evidence="2">
    <location>
        <begin position="1"/>
        <end position="24"/>
    </location>
</feature>
<dbReference type="AlphaFoldDB" id="A0A975EY89"/>
<dbReference type="EMBL" id="CP054257">
    <property type="protein sequence ID" value="QTQ11119.1"/>
    <property type="molecule type" value="Genomic_DNA"/>
</dbReference>
<proteinExistence type="predicted"/>
<dbReference type="Pfam" id="PF03548">
    <property type="entry name" value="LolA"/>
    <property type="match status" value="1"/>
</dbReference>
<reference evidence="3" key="1">
    <citation type="submission" date="2020-05" db="EMBL/GenBank/DDBJ databases">
        <authorList>
            <person name="Zeng H."/>
            <person name="Chan Y.K."/>
            <person name="Watt R.M."/>
        </authorList>
    </citation>
    <scope>NUCLEOTIDE SEQUENCE</scope>
    <source>
        <strain evidence="3">ATCC 700773</strain>
    </source>
</reference>
<evidence type="ECO:0000313" key="3">
    <source>
        <dbReference type="EMBL" id="QTQ11119.1"/>
    </source>
</evidence>
<name>A0A975EY89_9SPIR</name>
<accession>A0A975EY89</accession>
<keyword evidence="3" id="KW-0449">Lipoprotein</keyword>
<keyword evidence="1 2" id="KW-0732">Signal</keyword>
<evidence type="ECO:0000256" key="1">
    <source>
        <dbReference type="ARBA" id="ARBA00022729"/>
    </source>
</evidence>
<protein>
    <submittedName>
        <fullName evidence="3">Outer membrane lipoprotein carrier protein LolA</fullName>
    </submittedName>
</protein>
<dbReference type="PANTHER" id="PTHR35869:SF1">
    <property type="entry name" value="OUTER-MEMBRANE LIPOPROTEIN CARRIER PROTEIN"/>
    <property type="match status" value="1"/>
</dbReference>
<reference evidence="3" key="2">
    <citation type="journal article" date="2021" name="Microbiol. Resour. Announc.">
        <title>Complete Genome Sequences of Three Human Oral Treponema parvum Isolates.</title>
        <authorList>
            <person name="Zeng H."/>
            <person name="Watt R.M."/>
        </authorList>
    </citation>
    <scope>NUCLEOTIDE SEQUENCE</scope>
    <source>
        <strain evidence="3">ATCC 700773</strain>
    </source>
</reference>
<dbReference type="CDD" id="cd16325">
    <property type="entry name" value="LolA"/>
    <property type="match status" value="1"/>
</dbReference>
<organism evidence="3 4">
    <name type="scientific">Treponema parvum</name>
    <dbReference type="NCBI Taxonomy" id="138851"/>
    <lineage>
        <taxon>Bacteria</taxon>
        <taxon>Pseudomonadati</taxon>
        <taxon>Spirochaetota</taxon>
        <taxon>Spirochaetia</taxon>
        <taxon>Spirochaetales</taxon>
        <taxon>Treponemataceae</taxon>
        <taxon>Treponema</taxon>
    </lineage>
</organism>
<dbReference type="SUPFAM" id="SSF89392">
    <property type="entry name" value="Prokaryotic lipoproteins and lipoprotein localization factors"/>
    <property type="match status" value="1"/>
</dbReference>
<evidence type="ECO:0000313" key="4">
    <source>
        <dbReference type="Proteomes" id="UP000671995"/>
    </source>
</evidence>
<evidence type="ECO:0000256" key="2">
    <source>
        <dbReference type="SAM" id="SignalP"/>
    </source>
</evidence>
<dbReference type="Proteomes" id="UP000671995">
    <property type="component" value="Chromosome"/>
</dbReference>
<feature type="chain" id="PRO_5037813096" evidence="2">
    <location>
        <begin position="25"/>
        <end position="230"/>
    </location>
</feature>